<keyword evidence="3" id="KW-1185">Reference proteome</keyword>
<feature type="transmembrane region" description="Helical" evidence="1">
    <location>
        <begin position="33"/>
        <end position="57"/>
    </location>
</feature>
<name>A0A133ZDE6_9FIRM</name>
<dbReference type="OrthoDB" id="2058486at2"/>
<evidence type="ECO:0000313" key="2">
    <source>
        <dbReference type="EMBL" id="KXB53458.1"/>
    </source>
</evidence>
<dbReference type="RefSeq" id="WP_060932090.1">
    <property type="nucleotide sequence ID" value="NZ_KQ959848.1"/>
</dbReference>
<keyword evidence="1" id="KW-0472">Membrane</keyword>
<sequence>MKRFLSILVMGIVYASIILACEIGLGLNGRQVFVIYIVSAVIIFVGAISFNIIYNVVYIKKIQKLLLLFDEGKFDECIDKLNVIEKTTKSKYVKKMAKLNMAFAFMKKKDYGEAKYIFENFGSSLEKMPEVEMARRLNLCLCCFYLKKYERAKELYTDSKPFFDKYRETNDYYEYFILLDVFMYVVFNNDTTEARKRLHEARLLCKDEEFEEDFEYLESIINGYKSV</sequence>
<dbReference type="Proteomes" id="UP000070394">
    <property type="component" value="Unassembled WGS sequence"/>
</dbReference>
<feature type="transmembrane region" description="Helical" evidence="1">
    <location>
        <begin position="7"/>
        <end position="27"/>
    </location>
</feature>
<accession>A0A133ZDE6</accession>
<dbReference type="SUPFAM" id="SSF48452">
    <property type="entry name" value="TPR-like"/>
    <property type="match status" value="1"/>
</dbReference>
<evidence type="ECO:0008006" key="4">
    <source>
        <dbReference type="Google" id="ProtNLM"/>
    </source>
</evidence>
<protein>
    <recommendedName>
        <fullName evidence="4">Tetratricopeptide repeat protein</fullName>
    </recommendedName>
</protein>
<keyword evidence="1" id="KW-0812">Transmembrane</keyword>
<gene>
    <name evidence="2" type="ORF">HMPREF1866_02530</name>
</gene>
<reference evidence="3" key="1">
    <citation type="submission" date="2016-01" db="EMBL/GenBank/DDBJ databases">
        <authorList>
            <person name="Mitreva M."/>
            <person name="Pepin K.H."/>
            <person name="Mihindukulasuriya K.A."/>
            <person name="Fulton R."/>
            <person name="Fronick C."/>
            <person name="O'Laughlin M."/>
            <person name="Miner T."/>
            <person name="Herter B."/>
            <person name="Rosa B.A."/>
            <person name="Cordes M."/>
            <person name="Tomlinson C."/>
            <person name="Wollam A."/>
            <person name="Palsikar V.B."/>
            <person name="Mardis E.R."/>
            <person name="Wilson R.K."/>
        </authorList>
    </citation>
    <scope>NUCLEOTIDE SEQUENCE [LARGE SCALE GENOMIC DNA]</scope>
    <source>
        <strain evidence="3">DNF00896</strain>
    </source>
</reference>
<dbReference type="PATRIC" id="fig|467210.3.peg.2505"/>
<organism evidence="2 3">
    <name type="scientific">Lachnoanaerobaculum saburreum</name>
    <dbReference type="NCBI Taxonomy" id="467210"/>
    <lineage>
        <taxon>Bacteria</taxon>
        <taxon>Bacillati</taxon>
        <taxon>Bacillota</taxon>
        <taxon>Clostridia</taxon>
        <taxon>Lachnospirales</taxon>
        <taxon>Lachnospiraceae</taxon>
        <taxon>Lachnoanaerobaculum</taxon>
    </lineage>
</organism>
<dbReference type="Gene3D" id="1.25.40.10">
    <property type="entry name" value="Tetratricopeptide repeat domain"/>
    <property type="match status" value="1"/>
</dbReference>
<evidence type="ECO:0000313" key="3">
    <source>
        <dbReference type="Proteomes" id="UP000070394"/>
    </source>
</evidence>
<dbReference type="PROSITE" id="PS51257">
    <property type="entry name" value="PROKAR_LIPOPROTEIN"/>
    <property type="match status" value="1"/>
</dbReference>
<evidence type="ECO:0000256" key="1">
    <source>
        <dbReference type="SAM" id="Phobius"/>
    </source>
</evidence>
<keyword evidence="1" id="KW-1133">Transmembrane helix</keyword>
<comment type="caution">
    <text evidence="2">The sequence shown here is derived from an EMBL/GenBank/DDBJ whole genome shotgun (WGS) entry which is preliminary data.</text>
</comment>
<dbReference type="EMBL" id="LSDA01000140">
    <property type="protein sequence ID" value="KXB53458.1"/>
    <property type="molecule type" value="Genomic_DNA"/>
</dbReference>
<proteinExistence type="predicted"/>
<dbReference type="STRING" id="467210.HMPREF1866_02530"/>
<dbReference type="InterPro" id="IPR011990">
    <property type="entry name" value="TPR-like_helical_dom_sf"/>
</dbReference>
<dbReference type="AlphaFoldDB" id="A0A133ZDE6"/>